<dbReference type="EMBL" id="JANAVZ010000001">
    <property type="protein sequence ID" value="MCT4331779.1"/>
    <property type="molecule type" value="Genomic_DNA"/>
</dbReference>
<dbReference type="Proteomes" id="UP001320702">
    <property type="component" value="Unassembled WGS sequence"/>
</dbReference>
<name>A0ABT2K5J8_9RHOB</name>
<keyword evidence="1" id="KW-0732">Signal</keyword>
<proteinExistence type="predicted"/>
<dbReference type="SUPFAM" id="SSF48695">
    <property type="entry name" value="Multiheme cytochromes"/>
    <property type="match status" value="1"/>
</dbReference>
<gene>
    <name evidence="2" type="ORF">MU516_02715</name>
</gene>
<comment type="caution">
    <text evidence="2">The sequence shown here is derived from an EMBL/GenBank/DDBJ whole genome shotgun (WGS) entry which is preliminary data.</text>
</comment>
<dbReference type="InterPro" id="IPR036280">
    <property type="entry name" value="Multihaem_cyt_sf"/>
</dbReference>
<sequence length="200" mass="21416">MMTRLMMPVALSVVLAFPAAAQDLRAPSEFESIADPSERSAAIFEEMGKVLTHPRCLNCHPKGDSPTQGDDMHPHMPPVVRGAADFGAPGMTCNTCHGPENYETVGVGGIESVPGHEPWSLAPVEMAWTDMSLGEICAQLKDPERNGDRTMDEIHDHMANDGLVGWGWDPGEGRTPAPGSQQLFGQLTRAWIDTGAACPG</sequence>
<evidence type="ECO:0000313" key="2">
    <source>
        <dbReference type="EMBL" id="MCT4331779.1"/>
    </source>
</evidence>
<accession>A0ABT2K5J8</accession>
<organism evidence="2 3">
    <name type="scientific">Paracoccus maritimus</name>
    <dbReference type="NCBI Taxonomy" id="2933292"/>
    <lineage>
        <taxon>Bacteria</taxon>
        <taxon>Pseudomonadati</taxon>
        <taxon>Pseudomonadota</taxon>
        <taxon>Alphaproteobacteria</taxon>
        <taxon>Rhodobacterales</taxon>
        <taxon>Paracoccaceae</taxon>
        <taxon>Paracoccus</taxon>
    </lineage>
</organism>
<keyword evidence="3" id="KW-1185">Reference proteome</keyword>
<reference evidence="2 3" key="1">
    <citation type="submission" date="2022-04" db="EMBL/GenBank/DDBJ databases">
        <title>Paracoccus sp. YLB-12 draft genome sequence.</title>
        <authorList>
            <person name="Yu L."/>
        </authorList>
    </citation>
    <scope>NUCLEOTIDE SEQUENCE [LARGE SCALE GENOMIC DNA]</scope>
    <source>
        <strain evidence="2 3">YLB-12</strain>
    </source>
</reference>
<evidence type="ECO:0000313" key="3">
    <source>
        <dbReference type="Proteomes" id="UP001320702"/>
    </source>
</evidence>
<feature type="signal peptide" evidence="1">
    <location>
        <begin position="1"/>
        <end position="21"/>
    </location>
</feature>
<feature type="chain" id="PRO_5045248948" evidence="1">
    <location>
        <begin position="22"/>
        <end position="200"/>
    </location>
</feature>
<evidence type="ECO:0000256" key="1">
    <source>
        <dbReference type="SAM" id="SignalP"/>
    </source>
</evidence>
<protein>
    <submittedName>
        <fullName evidence="2">Isoquinoline 1-oxidoreductase subunit</fullName>
    </submittedName>
</protein>